<evidence type="ECO:0008006" key="4">
    <source>
        <dbReference type="Google" id="ProtNLM"/>
    </source>
</evidence>
<keyword evidence="1" id="KW-0812">Transmembrane</keyword>
<proteinExistence type="predicted"/>
<sequence>MSLWYLYILLLCGNIAVGIIRRKHLGPALKVMLGIIITVLVTEVTKRQLKAPYIALVDHLYFIGELLLLLVYYHVLLARNKRKLLYAGLVFFLTAVFVLSLATPGYLWQNNYIDFVFLAVCVSVWSGCFFYELLQKPIQHSLKSDGNFWINCSNFLYYPGTVLLFGYSAYIEHVNPAFSHSLNIMSNMMNLVLYLLYLVAFAIARKQY</sequence>
<feature type="transmembrane region" description="Helical" evidence="1">
    <location>
        <begin position="84"/>
        <end position="103"/>
    </location>
</feature>
<gene>
    <name evidence="2" type="ORF">B0I18_103176</name>
</gene>
<dbReference type="OrthoDB" id="649177at2"/>
<evidence type="ECO:0000256" key="1">
    <source>
        <dbReference type="SAM" id="Phobius"/>
    </source>
</evidence>
<reference evidence="2 3" key="1">
    <citation type="submission" date="2018-03" db="EMBL/GenBank/DDBJ databases">
        <title>Genomic Encyclopedia of Type Strains, Phase III (KMG-III): the genomes of soil and plant-associated and newly described type strains.</title>
        <authorList>
            <person name="Whitman W."/>
        </authorList>
    </citation>
    <scope>NUCLEOTIDE SEQUENCE [LARGE SCALE GENOMIC DNA]</scope>
    <source>
        <strain evidence="2 3">CGMCC 1.12700</strain>
    </source>
</reference>
<feature type="transmembrane region" description="Helical" evidence="1">
    <location>
        <begin position="184"/>
        <end position="204"/>
    </location>
</feature>
<dbReference type="AlphaFoldDB" id="A0A2P8D5X8"/>
<keyword evidence="3" id="KW-1185">Reference proteome</keyword>
<accession>A0A2P8D5X8</accession>
<dbReference type="EMBL" id="PYGD01000003">
    <property type="protein sequence ID" value="PSK92599.1"/>
    <property type="molecule type" value="Genomic_DNA"/>
</dbReference>
<dbReference type="Proteomes" id="UP000240572">
    <property type="component" value="Unassembled WGS sequence"/>
</dbReference>
<keyword evidence="1" id="KW-1133">Transmembrane helix</keyword>
<feature type="transmembrane region" description="Helical" evidence="1">
    <location>
        <begin position="115"/>
        <end position="134"/>
    </location>
</feature>
<dbReference type="RefSeq" id="WP_106522784.1">
    <property type="nucleotide sequence ID" value="NZ_PYGD01000003.1"/>
</dbReference>
<feature type="transmembrane region" description="Helical" evidence="1">
    <location>
        <begin position="51"/>
        <end position="72"/>
    </location>
</feature>
<feature type="transmembrane region" description="Helical" evidence="1">
    <location>
        <begin position="6"/>
        <end position="21"/>
    </location>
</feature>
<comment type="caution">
    <text evidence="2">The sequence shown here is derived from an EMBL/GenBank/DDBJ whole genome shotgun (WGS) entry which is preliminary data.</text>
</comment>
<feature type="transmembrane region" description="Helical" evidence="1">
    <location>
        <begin position="28"/>
        <end position="45"/>
    </location>
</feature>
<name>A0A2P8D5X8_9BACT</name>
<organism evidence="2 3">
    <name type="scientific">Taibaiella chishuiensis</name>
    <dbReference type="NCBI Taxonomy" id="1434707"/>
    <lineage>
        <taxon>Bacteria</taxon>
        <taxon>Pseudomonadati</taxon>
        <taxon>Bacteroidota</taxon>
        <taxon>Chitinophagia</taxon>
        <taxon>Chitinophagales</taxon>
        <taxon>Chitinophagaceae</taxon>
        <taxon>Taibaiella</taxon>
    </lineage>
</organism>
<evidence type="ECO:0000313" key="2">
    <source>
        <dbReference type="EMBL" id="PSK92599.1"/>
    </source>
</evidence>
<evidence type="ECO:0000313" key="3">
    <source>
        <dbReference type="Proteomes" id="UP000240572"/>
    </source>
</evidence>
<keyword evidence="1" id="KW-0472">Membrane</keyword>
<feature type="transmembrane region" description="Helical" evidence="1">
    <location>
        <begin position="155"/>
        <end position="172"/>
    </location>
</feature>
<protein>
    <recommendedName>
        <fullName evidence="4">YhhN-like protein</fullName>
    </recommendedName>
</protein>